<name>A0A9P0KLJ0_ACAOB</name>
<dbReference type="EMBL" id="CAKOFQ010006816">
    <property type="protein sequence ID" value="CAH1973921.1"/>
    <property type="molecule type" value="Genomic_DNA"/>
</dbReference>
<proteinExistence type="predicted"/>
<dbReference type="AlphaFoldDB" id="A0A9P0KLJ0"/>
<organism evidence="1 2">
    <name type="scientific">Acanthoscelides obtectus</name>
    <name type="common">Bean weevil</name>
    <name type="synonym">Bruchus obtectus</name>
    <dbReference type="NCBI Taxonomy" id="200917"/>
    <lineage>
        <taxon>Eukaryota</taxon>
        <taxon>Metazoa</taxon>
        <taxon>Ecdysozoa</taxon>
        <taxon>Arthropoda</taxon>
        <taxon>Hexapoda</taxon>
        <taxon>Insecta</taxon>
        <taxon>Pterygota</taxon>
        <taxon>Neoptera</taxon>
        <taxon>Endopterygota</taxon>
        <taxon>Coleoptera</taxon>
        <taxon>Polyphaga</taxon>
        <taxon>Cucujiformia</taxon>
        <taxon>Chrysomeloidea</taxon>
        <taxon>Chrysomelidae</taxon>
        <taxon>Bruchinae</taxon>
        <taxon>Bruchini</taxon>
        <taxon>Acanthoscelides</taxon>
    </lineage>
</organism>
<evidence type="ECO:0000313" key="2">
    <source>
        <dbReference type="Proteomes" id="UP001152888"/>
    </source>
</evidence>
<reference evidence="1" key="1">
    <citation type="submission" date="2022-03" db="EMBL/GenBank/DDBJ databases">
        <authorList>
            <person name="Sayadi A."/>
        </authorList>
    </citation>
    <scope>NUCLEOTIDE SEQUENCE</scope>
</reference>
<evidence type="ECO:0000313" key="1">
    <source>
        <dbReference type="EMBL" id="CAH1973921.1"/>
    </source>
</evidence>
<accession>A0A9P0KLJ0</accession>
<comment type="caution">
    <text evidence="1">The sequence shown here is derived from an EMBL/GenBank/DDBJ whole genome shotgun (WGS) entry which is preliminary data.</text>
</comment>
<sequence length="25" mass="3030">MRRESYASRNQGCSCCCWFQSWGRK</sequence>
<protein>
    <submittedName>
        <fullName evidence="1">Uncharacterized protein</fullName>
    </submittedName>
</protein>
<keyword evidence="2" id="KW-1185">Reference proteome</keyword>
<gene>
    <name evidence="1" type="ORF">ACAOBT_LOCUS10805</name>
</gene>
<dbReference type="Proteomes" id="UP001152888">
    <property type="component" value="Unassembled WGS sequence"/>
</dbReference>